<evidence type="ECO:0000313" key="2">
    <source>
        <dbReference type="EMBL" id="MBB3326454.1"/>
    </source>
</evidence>
<keyword evidence="1" id="KW-0472">Membrane</keyword>
<reference evidence="2 3" key="1">
    <citation type="submission" date="2020-08" db="EMBL/GenBank/DDBJ databases">
        <title>Sequencing the genomes of 1000 actinobacteria strains.</title>
        <authorList>
            <person name="Klenk H.-P."/>
        </authorList>
    </citation>
    <scope>NUCLEOTIDE SEQUENCE [LARGE SCALE GENOMIC DNA]</scope>
    <source>
        <strain evidence="2 3">DSM 11053</strain>
    </source>
</reference>
<dbReference type="EMBL" id="JACHZG010000001">
    <property type="protein sequence ID" value="MBB3326454.1"/>
    <property type="molecule type" value="Genomic_DNA"/>
</dbReference>
<keyword evidence="3" id="KW-1185">Reference proteome</keyword>
<dbReference type="RefSeq" id="WP_183337400.1">
    <property type="nucleotide sequence ID" value="NZ_JACHZG010000001.1"/>
</dbReference>
<accession>A0A7W5JU96</accession>
<proteinExistence type="predicted"/>
<name>A0A7W5JU96_9ACTN</name>
<gene>
    <name evidence="2" type="ORF">FHX39_001398</name>
</gene>
<evidence type="ECO:0000256" key="1">
    <source>
        <dbReference type="SAM" id="Phobius"/>
    </source>
</evidence>
<organism evidence="2 3">
    <name type="scientific">Microlunatus antarcticus</name>
    <dbReference type="NCBI Taxonomy" id="53388"/>
    <lineage>
        <taxon>Bacteria</taxon>
        <taxon>Bacillati</taxon>
        <taxon>Actinomycetota</taxon>
        <taxon>Actinomycetes</taxon>
        <taxon>Propionibacteriales</taxon>
        <taxon>Propionibacteriaceae</taxon>
        <taxon>Microlunatus</taxon>
    </lineage>
</organism>
<dbReference type="AlphaFoldDB" id="A0A7W5JU96"/>
<feature type="transmembrane region" description="Helical" evidence="1">
    <location>
        <begin position="41"/>
        <end position="59"/>
    </location>
</feature>
<protein>
    <submittedName>
        <fullName evidence="2">Uncharacterized protein</fullName>
    </submittedName>
</protein>
<sequence>MLIAGLALIVCFVLVEDRMLVPLLPMTLFRNASPSVGVLPVAANFFALFGVTFFSRCTCSTSVARLASQLV</sequence>
<keyword evidence="1" id="KW-1133">Transmembrane helix</keyword>
<comment type="caution">
    <text evidence="2">The sequence shown here is derived from an EMBL/GenBank/DDBJ whole genome shotgun (WGS) entry which is preliminary data.</text>
</comment>
<dbReference type="Proteomes" id="UP000565572">
    <property type="component" value="Unassembled WGS sequence"/>
</dbReference>
<evidence type="ECO:0000313" key="3">
    <source>
        <dbReference type="Proteomes" id="UP000565572"/>
    </source>
</evidence>
<keyword evidence="1" id="KW-0812">Transmembrane</keyword>